<dbReference type="KEGG" id="nti:DNFV4_02693"/>
<evidence type="ECO:0000313" key="2">
    <source>
        <dbReference type="Proteomes" id="UP001179121"/>
    </source>
</evidence>
<name>A0AA86N074_9BACT</name>
<dbReference type="Proteomes" id="UP001179121">
    <property type="component" value="Chromosome"/>
</dbReference>
<proteinExistence type="predicted"/>
<dbReference type="PANTHER" id="PTHR43861">
    <property type="entry name" value="TRANS-ACONITATE 2-METHYLTRANSFERASE-RELATED"/>
    <property type="match status" value="1"/>
</dbReference>
<dbReference type="AlphaFoldDB" id="A0AA86N074"/>
<dbReference type="GO" id="GO:0032259">
    <property type="term" value="P:methylation"/>
    <property type="evidence" value="ECO:0007669"/>
    <property type="project" value="UniProtKB-KW"/>
</dbReference>
<dbReference type="GO" id="GO:0008168">
    <property type="term" value="F:methyltransferase activity"/>
    <property type="evidence" value="ECO:0007669"/>
    <property type="project" value="UniProtKB-KW"/>
</dbReference>
<dbReference type="SUPFAM" id="SSF53335">
    <property type="entry name" value="S-adenosyl-L-methionine-dependent methyltransferases"/>
    <property type="match status" value="1"/>
</dbReference>
<accession>A0AA86N074</accession>
<dbReference type="CDD" id="cd02440">
    <property type="entry name" value="AdoMet_MTases"/>
    <property type="match status" value="1"/>
</dbReference>
<dbReference type="RefSeq" id="WP_289269003.1">
    <property type="nucleotide sequence ID" value="NZ_OX365700.1"/>
</dbReference>
<dbReference type="InterPro" id="IPR029063">
    <property type="entry name" value="SAM-dependent_MTases_sf"/>
</dbReference>
<sequence length="315" mass="34542">MIRAVTCACRDSLAEMVRLPSGLQLVHCRACDLYARREAPAPRALELFYEQEYTRQFAAEQSGPRDNLQAHALRRIESRAARFRGVCDHRPGARRFLIDVGCGNGRLLELAQQAGWSVMGLDPSGDRNGKRRTGGIEIRQAAWPLTDISGHSADAIVFLNVLDHLPDPFTALQAAWRVLRPGGILYLRVPNGPFHLRLLTGRWSRMLSTMTVFHLYGFGRRSLQHFLTRAGFERIDIRTAPLSEGDAYANGEAGGMVRTLAKQALKVGYGLSACLGLDRLPWGPSIEALASKPEQAHGDVAHAGNLVDAGDGAGR</sequence>
<dbReference type="EMBL" id="OX365700">
    <property type="protein sequence ID" value="CAI4032264.1"/>
    <property type="molecule type" value="Genomic_DNA"/>
</dbReference>
<protein>
    <submittedName>
        <fullName evidence="1">Class I SAM-dependent methyltransferase</fullName>
    </submittedName>
</protein>
<reference evidence="1" key="1">
    <citation type="submission" date="2022-10" db="EMBL/GenBank/DDBJ databases">
        <authorList>
            <person name="Koch H."/>
        </authorList>
    </citation>
    <scope>NUCLEOTIDE SEQUENCE</scope>
    <source>
        <strain evidence="1">DNF</strain>
    </source>
</reference>
<keyword evidence="2" id="KW-1185">Reference proteome</keyword>
<organism evidence="1 2">
    <name type="scientific">Nitrospira tepida</name>
    <dbReference type="NCBI Taxonomy" id="2973512"/>
    <lineage>
        <taxon>Bacteria</taxon>
        <taxon>Pseudomonadati</taxon>
        <taxon>Nitrospirota</taxon>
        <taxon>Nitrospiria</taxon>
        <taxon>Nitrospirales</taxon>
        <taxon>Nitrospiraceae</taxon>
        <taxon>Nitrospira</taxon>
    </lineage>
</organism>
<evidence type="ECO:0000313" key="1">
    <source>
        <dbReference type="EMBL" id="CAI4032264.1"/>
    </source>
</evidence>
<keyword evidence="1" id="KW-0808">Transferase</keyword>
<dbReference type="Gene3D" id="3.40.50.150">
    <property type="entry name" value="Vaccinia Virus protein VP39"/>
    <property type="match status" value="1"/>
</dbReference>
<dbReference type="Pfam" id="PF13489">
    <property type="entry name" value="Methyltransf_23"/>
    <property type="match status" value="1"/>
</dbReference>
<gene>
    <name evidence="1" type="ORF">DNFV4_02693</name>
</gene>
<keyword evidence="1" id="KW-0489">Methyltransferase</keyword>